<name>A0A4Y2NBH3_ARAVE</name>
<protein>
    <submittedName>
        <fullName evidence="1">Uncharacterized protein</fullName>
    </submittedName>
</protein>
<dbReference type="AlphaFoldDB" id="A0A4Y2NBH3"/>
<sequence length="109" mass="12164">MKGGVFRGNYFHFGMQCETVELVAEFVGAGTIPHPVLCVKVSSNECRRVVGYQGLKIHGVLTIIVGVIVERDDINRREVTDGCWGLMAQEPDLAKLRQTNGKIETRLKY</sequence>
<dbReference type="Proteomes" id="UP000499080">
    <property type="component" value="Unassembled WGS sequence"/>
</dbReference>
<reference evidence="1 2" key="1">
    <citation type="journal article" date="2019" name="Sci. Rep.">
        <title>Orb-weaving spider Araneus ventricosus genome elucidates the spidroin gene catalogue.</title>
        <authorList>
            <person name="Kono N."/>
            <person name="Nakamura H."/>
            <person name="Ohtoshi R."/>
            <person name="Moran D.A.P."/>
            <person name="Shinohara A."/>
            <person name="Yoshida Y."/>
            <person name="Fujiwara M."/>
            <person name="Mori M."/>
            <person name="Tomita M."/>
            <person name="Arakawa K."/>
        </authorList>
    </citation>
    <scope>NUCLEOTIDE SEQUENCE [LARGE SCALE GENOMIC DNA]</scope>
</reference>
<organism evidence="1 2">
    <name type="scientific">Araneus ventricosus</name>
    <name type="common">Orbweaver spider</name>
    <name type="synonym">Epeira ventricosa</name>
    <dbReference type="NCBI Taxonomy" id="182803"/>
    <lineage>
        <taxon>Eukaryota</taxon>
        <taxon>Metazoa</taxon>
        <taxon>Ecdysozoa</taxon>
        <taxon>Arthropoda</taxon>
        <taxon>Chelicerata</taxon>
        <taxon>Arachnida</taxon>
        <taxon>Araneae</taxon>
        <taxon>Araneomorphae</taxon>
        <taxon>Entelegynae</taxon>
        <taxon>Araneoidea</taxon>
        <taxon>Araneidae</taxon>
        <taxon>Araneus</taxon>
    </lineage>
</organism>
<evidence type="ECO:0000313" key="2">
    <source>
        <dbReference type="Proteomes" id="UP000499080"/>
    </source>
</evidence>
<dbReference type="EMBL" id="BGPR01008807">
    <property type="protein sequence ID" value="GBN36262.1"/>
    <property type="molecule type" value="Genomic_DNA"/>
</dbReference>
<keyword evidence="2" id="KW-1185">Reference proteome</keyword>
<accession>A0A4Y2NBH3</accession>
<evidence type="ECO:0000313" key="1">
    <source>
        <dbReference type="EMBL" id="GBN36262.1"/>
    </source>
</evidence>
<comment type="caution">
    <text evidence="1">The sequence shown here is derived from an EMBL/GenBank/DDBJ whole genome shotgun (WGS) entry which is preliminary data.</text>
</comment>
<gene>
    <name evidence="1" type="ORF">AVEN_233550_1</name>
</gene>
<proteinExistence type="predicted"/>